<comment type="subcellular location">
    <subcellularLocation>
        <location evidence="2 18">Mitochondrion inner membrane</location>
        <topology evidence="2 18">Multi-pass membrane protein</topology>
    </subcellularLocation>
</comment>
<keyword evidence="8 18" id="KW-0812">Transmembrane</keyword>
<evidence type="ECO:0000256" key="3">
    <source>
        <dbReference type="ARBA" id="ARBA00007012"/>
    </source>
</evidence>
<sequence>MLLNKLFIMLIFYTTLIISTLIAMSSHSWMIIWMMLEINLMSFIPIIMLKMNHNNFLFKYFIVQTIGSSVFLIGIVLLWMNNYDNVINTNFMNTMIIMSMIMKMGMIPFHWWYIEIMMNLSWMSFFLMSTWQKFIPLMIISYFNMNMIIHMTVIISSLMSALQGMHQMNIRKILTFSSINQTSWMTINSSMSIYLMMIYMMIYMMISFPIMYMFNLNNFSYIHEMYLLNNYHYLIKLFLSMNILSLAGLPPMLGFFMKFISIKFLIFNKLFFVSTILILSSLMTLFFYLRLIFSTMILNNTKTKTMLLNNMMKNYYNVNMLKLNNLMFTMTSMNLFIMIIISMFIFH</sequence>
<evidence type="ECO:0000256" key="4">
    <source>
        <dbReference type="ARBA" id="ARBA00012944"/>
    </source>
</evidence>
<evidence type="ECO:0000256" key="9">
    <source>
        <dbReference type="ARBA" id="ARBA00022792"/>
    </source>
</evidence>
<keyword evidence="13 18" id="KW-0520">NAD</keyword>
<evidence type="ECO:0000256" key="15">
    <source>
        <dbReference type="ARBA" id="ARBA00023128"/>
    </source>
</evidence>
<evidence type="ECO:0000256" key="11">
    <source>
        <dbReference type="ARBA" id="ARBA00022982"/>
    </source>
</evidence>
<reference evidence="20" key="1">
    <citation type="submission" date="2016-05" db="EMBL/GenBank/DDBJ databases">
        <title>The mitogenome evolution and characteristics of Cephini by including two new mitogenomes from Trachelus (Hymenoptera: Cephidae): evidence for parallel adaptive evolution.</title>
        <authorList>
            <person name="Korkmaz E.M."/>
            <person name="Aydemir H.B."/>
            <person name="Budak M."/>
            <person name="Temel B."/>
            <person name="Basibuyuk H.H."/>
        </authorList>
    </citation>
    <scope>NUCLEOTIDE SEQUENCE</scope>
</reference>
<dbReference type="InterPro" id="IPR003917">
    <property type="entry name" value="NADH_UbQ_OxRdtase_chain2"/>
</dbReference>
<keyword evidence="10 18" id="KW-1278">Translocase</keyword>
<keyword evidence="12 18" id="KW-1133">Transmembrane helix</keyword>
<name>A0A1J0KEP8_9HYME</name>
<gene>
    <name evidence="20" type="primary">ND2</name>
</gene>
<evidence type="ECO:0000256" key="12">
    <source>
        <dbReference type="ARBA" id="ARBA00022989"/>
    </source>
</evidence>
<dbReference type="GO" id="GO:0008137">
    <property type="term" value="F:NADH dehydrogenase (ubiquinone) activity"/>
    <property type="evidence" value="ECO:0007669"/>
    <property type="project" value="UniProtKB-EC"/>
</dbReference>
<feature type="transmembrane region" description="Helical" evidence="18">
    <location>
        <begin position="326"/>
        <end position="346"/>
    </location>
</feature>
<feature type="transmembrane region" description="Helical" evidence="18">
    <location>
        <begin position="193"/>
        <end position="214"/>
    </location>
</feature>
<proteinExistence type="inferred from homology"/>
<feature type="transmembrane region" description="Helical" evidence="18">
    <location>
        <begin position="91"/>
        <end position="114"/>
    </location>
</feature>
<dbReference type="Pfam" id="PF00361">
    <property type="entry name" value="Proton_antipo_M"/>
    <property type="match status" value="1"/>
</dbReference>
<comment type="function">
    <text evidence="1">Core subunit of the mitochondrial membrane respiratory chain NADH dehydrogenase (Complex I) that is believed to belong to the minimal assembly required for catalysis. Complex I functions in the transfer of electrons from NADH to the respiratory chain. The immediate electron acceptor for the enzyme is believed to be ubiquinone.</text>
</comment>
<feature type="transmembrane region" description="Helical" evidence="18">
    <location>
        <begin position="234"/>
        <end position="257"/>
    </location>
</feature>
<evidence type="ECO:0000256" key="6">
    <source>
        <dbReference type="ARBA" id="ARBA00022448"/>
    </source>
</evidence>
<keyword evidence="7 18" id="KW-0679">Respiratory chain</keyword>
<evidence type="ECO:0000256" key="16">
    <source>
        <dbReference type="ARBA" id="ARBA00023136"/>
    </source>
</evidence>
<feature type="transmembrane region" description="Helical" evidence="18">
    <location>
        <begin position="134"/>
        <end position="162"/>
    </location>
</feature>
<evidence type="ECO:0000256" key="14">
    <source>
        <dbReference type="ARBA" id="ARBA00023075"/>
    </source>
</evidence>
<dbReference type="InterPro" id="IPR001750">
    <property type="entry name" value="ND/Mrp_TM"/>
</dbReference>
<comment type="similarity">
    <text evidence="3 18">Belongs to the complex I subunit 2 family.</text>
</comment>
<dbReference type="PANTHER" id="PTHR46552">
    <property type="entry name" value="NADH-UBIQUINONE OXIDOREDUCTASE CHAIN 2"/>
    <property type="match status" value="1"/>
</dbReference>
<dbReference type="PRINTS" id="PR01436">
    <property type="entry name" value="NADHDHGNASE2"/>
</dbReference>
<feature type="transmembrane region" description="Helical" evidence="18">
    <location>
        <begin position="31"/>
        <end position="51"/>
    </location>
</feature>
<comment type="catalytic activity">
    <reaction evidence="17 18">
        <text>a ubiquinone + NADH + 5 H(+)(in) = a ubiquinol + NAD(+) + 4 H(+)(out)</text>
        <dbReference type="Rhea" id="RHEA:29091"/>
        <dbReference type="Rhea" id="RHEA-COMP:9565"/>
        <dbReference type="Rhea" id="RHEA-COMP:9566"/>
        <dbReference type="ChEBI" id="CHEBI:15378"/>
        <dbReference type="ChEBI" id="CHEBI:16389"/>
        <dbReference type="ChEBI" id="CHEBI:17976"/>
        <dbReference type="ChEBI" id="CHEBI:57540"/>
        <dbReference type="ChEBI" id="CHEBI:57945"/>
        <dbReference type="EC" id="7.1.1.2"/>
    </reaction>
</comment>
<evidence type="ECO:0000256" key="7">
    <source>
        <dbReference type="ARBA" id="ARBA00022660"/>
    </source>
</evidence>
<keyword evidence="14 18" id="KW-0830">Ubiquinone</keyword>
<dbReference type="AlphaFoldDB" id="A0A1J0KEP8"/>
<dbReference type="CTD" id="4536"/>
<keyword evidence="16 18" id="KW-0472">Membrane</keyword>
<feature type="domain" description="NADH:quinone oxidoreductase/Mrp antiporter transmembrane" evidence="19">
    <location>
        <begin position="26"/>
        <end position="284"/>
    </location>
</feature>
<feature type="transmembrane region" description="Helical" evidence="18">
    <location>
        <begin position="269"/>
        <end position="289"/>
    </location>
</feature>
<feature type="transmembrane region" description="Helical" evidence="18">
    <location>
        <begin position="57"/>
        <end position="79"/>
    </location>
</feature>
<evidence type="ECO:0000256" key="1">
    <source>
        <dbReference type="ARBA" id="ARBA00003257"/>
    </source>
</evidence>
<protein>
    <recommendedName>
        <fullName evidence="5 18">NADH-ubiquinone oxidoreductase chain 2</fullName>
        <ecNumber evidence="4 18">7.1.1.2</ecNumber>
    </recommendedName>
</protein>
<dbReference type="EMBL" id="KX257358">
    <property type="protein sequence ID" value="APC92674.1"/>
    <property type="molecule type" value="Genomic_DNA"/>
</dbReference>
<evidence type="ECO:0000256" key="8">
    <source>
        <dbReference type="ARBA" id="ARBA00022692"/>
    </source>
</evidence>
<evidence type="ECO:0000256" key="17">
    <source>
        <dbReference type="ARBA" id="ARBA00049551"/>
    </source>
</evidence>
<feature type="transmembrane region" description="Helical" evidence="18">
    <location>
        <begin position="6"/>
        <end position="24"/>
    </location>
</feature>
<comment type="function">
    <text evidence="18">Core subunit of the mitochondrial membrane respiratory chain NADH dehydrogenase (Complex I) which catalyzes electron transfer from NADH through the respiratory chain, using ubiquinone as an electron acceptor. Essential for the catalytic activity and assembly of complex I.</text>
</comment>
<dbReference type="InterPro" id="IPR050175">
    <property type="entry name" value="Complex_I_Subunit_2"/>
</dbReference>
<keyword evidence="6" id="KW-0813">Transport</keyword>
<evidence type="ECO:0000313" key="20">
    <source>
        <dbReference type="EMBL" id="APC92674.1"/>
    </source>
</evidence>
<accession>A0A1J0KEP8</accession>
<keyword evidence="9 18" id="KW-0999">Mitochondrion inner membrane</keyword>
<dbReference type="EC" id="7.1.1.2" evidence="4 18"/>
<dbReference type="GO" id="GO:0005743">
    <property type="term" value="C:mitochondrial inner membrane"/>
    <property type="evidence" value="ECO:0007669"/>
    <property type="project" value="UniProtKB-SubCell"/>
</dbReference>
<evidence type="ECO:0000256" key="5">
    <source>
        <dbReference type="ARBA" id="ARBA00021008"/>
    </source>
</evidence>
<keyword evidence="15 18" id="KW-0496">Mitochondrion</keyword>
<geneLocation type="mitochondrion" evidence="20"/>
<organism evidence="20">
    <name type="scientific">Trachelus tabidus</name>
    <dbReference type="NCBI Taxonomy" id="1001291"/>
    <lineage>
        <taxon>Eukaryota</taxon>
        <taxon>Metazoa</taxon>
        <taxon>Ecdysozoa</taxon>
        <taxon>Arthropoda</taxon>
        <taxon>Hexapoda</taxon>
        <taxon>Insecta</taxon>
        <taxon>Pterygota</taxon>
        <taxon>Neoptera</taxon>
        <taxon>Endopterygota</taxon>
        <taxon>Hymenoptera</taxon>
        <taxon>Cephoidea</taxon>
        <taxon>Cephidae</taxon>
        <taxon>Trachelus</taxon>
    </lineage>
</organism>
<evidence type="ECO:0000256" key="10">
    <source>
        <dbReference type="ARBA" id="ARBA00022967"/>
    </source>
</evidence>
<evidence type="ECO:0000256" key="18">
    <source>
        <dbReference type="RuleBase" id="RU003403"/>
    </source>
</evidence>
<evidence type="ECO:0000256" key="13">
    <source>
        <dbReference type="ARBA" id="ARBA00023027"/>
    </source>
</evidence>
<evidence type="ECO:0000259" key="19">
    <source>
        <dbReference type="Pfam" id="PF00361"/>
    </source>
</evidence>
<dbReference type="RefSeq" id="YP_009328031.1">
    <property type="nucleotide sequence ID" value="NC_032072.1"/>
</dbReference>
<dbReference type="PANTHER" id="PTHR46552:SF1">
    <property type="entry name" value="NADH-UBIQUINONE OXIDOREDUCTASE CHAIN 2"/>
    <property type="match status" value="1"/>
</dbReference>
<evidence type="ECO:0000256" key="2">
    <source>
        <dbReference type="ARBA" id="ARBA00004448"/>
    </source>
</evidence>
<dbReference type="GeneID" id="30513821"/>
<keyword evidence="11 18" id="KW-0249">Electron transport</keyword>
<dbReference type="GO" id="GO:0006120">
    <property type="term" value="P:mitochondrial electron transport, NADH to ubiquinone"/>
    <property type="evidence" value="ECO:0007669"/>
    <property type="project" value="InterPro"/>
</dbReference>